<evidence type="ECO:0000313" key="3">
    <source>
        <dbReference type="EMBL" id="TDX87245.1"/>
    </source>
</evidence>
<name>A0A4R8IK02_9FLAO</name>
<sequence length="1666" mass="172204">MKLNIFLKTKLLSLFVIMVVCISSANLAKAQLLTNGNFESYTECPYAYNNSQIAGDPMGATGWVKAAAVATPDYSNKNGDCEYAFQDDTSANSIANFGTKRFNLPTSGIRSGVGSFAYMGFLLSNTGAGQTDYAEYIQHPLTSPLIAGKTYTLTFLAARAGEDDITPQTTFGAVFSPTALRHTLTGLNSTLITNWTNANGVGYNSSTMSIAESTIAQVVALNNTSWQTVTLTFVAKGGEQYITMGALSHPTTGTNKNSYIAVDDIVLAPECSAGTAQVPVTSNISIPCGASTVNLATAHTGAAPGVSSLVWFTTANRSTTALTAAEAAAAGPGTYYAFYYDATANCYNTATSTSAVTVSSSGCGYIYLHHQATNEEGSPNFTYTLTGGGARDFILNDQTDFLSSEDLGASQSGRLWALARTVSDATFNNWKIYYRDLNSATWTAITTLGSPRAIDGGIGSTAIYSTNASSGTTGRVYSIAADGTTTDITGNLPGGIVYDVSDNWLAFGSGGRQYASVQNGNIYQRTTSALPAVWTVVANSPSHRVDAVPKTNNLYYVVGNSTTAGSTVFYRDVTAGSSINLGTASNTDDIAITENGTVIAGYKKMNGTPGGTVTWTDDVQGMYGFNVTGGPNDLFWSSVGITNVNNGNTAVRPNRIMTRTAAGTWIDDERIRATGTHNDNSVLLSLSPGTYRITEDTEPSGWRLQSIFADPTVTTDVATKSATITVVANSTTNLVFSNVNDIAFAMPTDCTTGFTENFGTTEANYAAPTISSAYHNGAPTLNGTSASAMGYGYYGLIKNSNLITGDLASGGGVEYTTGFTDHTSGTGRMLGINATGQPRIFYQKRITGLTIGTAYNYSVWVRSADINAGSLPNVGLQVLNPTTGAILFSNSSGTIANANPPAAWRQVTLNFTATTNSIDLALASLTAGAWGNDFAVDDISLLPAKPTAPIVGTITQPTCTALGSVALSGLPATGTWTITDTNGGATMTGTGTTATFVNLATGNHTFTVALGAGCASNPSATVTINAQPVIPTTPVIGTITQPTCAVPTGSVALSGLPSGAWTITTVPATVSTAGSGATTTITGLPAGATYKFIVTSTTSTCSSTASADAIINAAPAPVVNPGAITGPACIQSPFTGSYSVTNVPGTTYNWTYSGTGAGGGISTGQGTSNITLTFSESITSGTLSVTATNGCGTSTASTLNIIVLGKPSIATLGESTICPGGGSVILTSTPAPAYQWYKDGVLIPGATNQNYTAVATGAYSVITSFGSCTSMSSDMFNVLQQDTTPPVFVSPLGTTSKNVKIDFRNVSTTPINLPRIFNNIETGALANERVKISQSTGVASSFLDKIPAASFPATASATAPVGPAAYGNANVLQITNVGDPIRTLTLNFDQSVTNLKFSLFEIDGISKVEARAYNNGSSQSIGIVPLRSTTPNVNVSASPSTTPLITAPNGGYSYSNITQTRTAGVNVDVAGPVNSFVLATTTRFNGDQDISISQISYDYTSPIMPADITVNCDAIPAPLVFTATDNCSAANVTYTQVPAVYTPSSSTQIITRTWVATDSSGNTSSYTQTITINPGSAMPTAAASQNICATNYSTLANIAITGTNIKWYEDGTTTTALPSTTLLTNGSTYYATQTLSGNCESSRVPITVQLRNCSWINPSLRLKGGK</sequence>
<evidence type="ECO:0000313" key="4">
    <source>
        <dbReference type="Proteomes" id="UP000295313"/>
    </source>
</evidence>
<feature type="chain" id="PRO_5020710937" description="PKD-like domain-containing protein" evidence="1">
    <location>
        <begin position="29"/>
        <end position="1666"/>
    </location>
</feature>
<organism evidence="3 4">
    <name type="scientific">Epilithonimonas xixisoli</name>
    <dbReference type="NCBI Taxonomy" id="1476462"/>
    <lineage>
        <taxon>Bacteria</taxon>
        <taxon>Pseudomonadati</taxon>
        <taxon>Bacteroidota</taxon>
        <taxon>Flavobacteriia</taxon>
        <taxon>Flavobacteriales</taxon>
        <taxon>Weeksellaceae</taxon>
        <taxon>Chryseobacterium group</taxon>
        <taxon>Epilithonimonas</taxon>
    </lineage>
</organism>
<gene>
    <name evidence="3" type="ORF">B0I22_1433</name>
</gene>
<feature type="domain" description="PKD-like" evidence="2">
    <location>
        <begin position="1119"/>
        <end position="1201"/>
    </location>
</feature>
<proteinExistence type="predicted"/>
<dbReference type="Pfam" id="PF19408">
    <property type="entry name" value="PKD_6"/>
    <property type="match status" value="1"/>
</dbReference>
<dbReference type="EMBL" id="SOEO01000001">
    <property type="protein sequence ID" value="TDX87245.1"/>
    <property type="molecule type" value="Genomic_DNA"/>
</dbReference>
<feature type="signal peptide" evidence="1">
    <location>
        <begin position="1"/>
        <end position="28"/>
    </location>
</feature>
<keyword evidence="4" id="KW-1185">Reference proteome</keyword>
<evidence type="ECO:0000256" key="1">
    <source>
        <dbReference type="SAM" id="SignalP"/>
    </source>
</evidence>
<evidence type="ECO:0000259" key="2">
    <source>
        <dbReference type="Pfam" id="PF19408"/>
    </source>
</evidence>
<comment type="caution">
    <text evidence="3">The sequence shown here is derived from an EMBL/GenBank/DDBJ whole genome shotgun (WGS) entry which is preliminary data.</text>
</comment>
<dbReference type="Proteomes" id="UP000295313">
    <property type="component" value="Unassembled WGS sequence"/>
</dbReference>
<keyword evidence="1" id="KW-0732">Signal</keyword>
<dbReference type="Gene3D" id="2.60.120.260">
    <property type="entry name" value="Galactose-binding domain-like"/>
    <property type="match status" value="1"/>
</dbReference>
<dbReference type="RefSeq" id="WP_133943859.1">
    <property type="nucleotide sequence ID" value="NZ_SOEO01000001.1"/>
</dbReference>
<dbReference type="OrthoDB" id="9805017at2"/>
<dbReference type="InterPro" id="IPR045829">
    <property type="entry name" value="PKD_6"/>
</dbReference>
<accession>A0A4R8IK02</accession>
<reference evidence="3 4" key="1">
    <citation type="submission" date="2019-03" db="EMBL/GenBank/DDBJ databases">
        <title>Genomic Encyclopedia of Type Strains, Phase III (KMG-III): the genomes of soil and plant-associated and newly described type strains.</title>
        <authorList>
            <person name="Whitman W."/>
        </authorList>
    </citation>
    <scope>NUCLEOTIDE SEQUENCE [LARGE SCALE GENOMIC DNA]</scope>
    <source>
        <strain evidence="3 4">CGMCC 1.12802</strain>
    </source>
</reference>
<protein>
    <recommendedName>
        <fullName evidence="2">PKD-like domain-containing protein</fullName>
    </recommendedName>
</protein>